<feature type="region of interest" description="Disordered" evidence="1">
    <location>
        <begin position="1"/>
        <end position="27"/>
    </location>
</feature>
<evidence type="ECO:0000313" key="2">
    <source>
        <dbReference type="EMBL" id="DAD43608.1"/>
    </source>
</evidence>
<comment type="caution">
    <text evidence="2">The sequence shown here is derived from an EMBL/GenBank/DDBJ whole genome shotgun (WGS) entry which is preliminary data.</text>
</comment>
<gene>
    <name evidence="2" type="ORF">HUJ06_001838</name>
</gene>
<organism evidence="2 3">
    <name type="scientific">Nelumbo nucifera</name>
    <name type="common">Sacred lotus</name>
    <dbReference type="NCBI Taxonomy" id="4432"/>
    <lineage>
        <taxon>Eukaryota</taxon>
        <taxon>Viridiplantae</taxon>
        <taxon>Streptophyta</taxon>
        <taxon>Embryophyta</taxon>
        <taxon>Tracheophyta</taxon>
        <taxon>Spermatophyta</taxon>
        <taxon>Magnoliopsida</taxon>
        <taxon>Proteales</taxon>
        <taxon>Nelumbonaceae</taxon>
        <taxon>Nelumbo</taxon>
    </lineage>
</organism>
<accession>A0A822ZP90</accession>
<evidence type="ECO:0000256" key="1">
    <source>
        <dbReference type="SAM" id="MobiDB-lite"/>
    </source>
</evidence>
<proteinExistence type="predicted"/>
<dbReference type="AlphaFoldDB" id="A0A822ZP90"/>
<reference evidence="2 3" key="1">
    <citation type="journal article" date="2020" name="Mol. Biol. Evol.">
        <title>Distinct Expression and Methylation Patterns for Genes with Different Fates following a Single Whole-Genome Duplication in Flowering Plants.</title>
        <authorList>
            <person name="Shi T."/>
            <person name="Rahmani R.S."/>
            <person name="Gugger P.F."/>
            <person name="Wang M."/>
            <person name="Li H."/>
            <person name="Zhang Y."/>
            <person name="Li Z."/>
            <person name="Wang Q."/>
            <person name="Van de Peer Y."/>
            <person name="Marchal K."/>
            <person name="Chen J."/>
        </authorList>
    </citation>
    <scope>NUCLEOTIDE SEQUENCE [LARGE SCALE GENOMIC DNA]</scope>
    <source>
        <tissue evidence="2">Leaf</tissue>
    </source>
</reference>
<keyword evidence="3" id="KW-1185">Reference proteome</keyword>
<name>A0A822ZP90_NELNU</name>
<evidence type="ECO:0000313" key="3">
    <source>
        <dbReference type="Proteomes" id="UP000607653"/>
    </source>
</evidence>
<sequence length="103" mass="11477">MDGFDDEGGIEKIPNQKAFKGLAESSSEDARFDASQYAFFDKDVMEEVELGGLEDEDDDVPLIGFDDDEYPLSDREELRGENLGSLSDIDDLVSTFSKGHLYI</sequence>
<dbReference type="EMBL" id="DUZY01000006">
    <property type="protein sequence ID" value="DAD43608.1"/>
    <property type="molecule type" value="Genomic_DNA"/>
</dbReference>
<protein>
    <submittedName>
        <fullName evidence="2">Uncharacterized protein</fullName>
    </submittedName>
</protein>
<dbReference type="Proteomes" id="UP000607653">
    <property type="component" value="Unassembled WGS sequence"/>
</dbReference>